<organism evidence="2 3">
    <name type="scientific">Gloeocapsopsis dulcis AAB1 = 1H9</name>
    <dbReference type="NCBI Taxonomy" id="1433147"/>
    <lineage>
        <taxon>Bacteria</taxon>
        <taxon>Bacillati</taxon>
        <taxon>Cyanobacteriota</taxon>
        <taxon>Cyanophyceae</taxon>
        <taxon>Oscillatoriophycideae</taxon>
        <taxon>Chroococcales</taxon>
        <taxon>Chroococcaceae</taxon>
        <taxon>Gloeocapsopsis</taxon>
        <taxon>Gloeocapsopsis dulcis</taxon>
    </lineage>
</organism>
<dbReference type="Pfam" id="PF21780">
    <property type="entry name" value="DUF6875"/>
    <property type="match status" value="1"/>
</dbReference>
<feature type="domain" description="DUF6875" evidence="1">
    <location>
        <begin position="1"/>
        <end position="101"/>
    </location>
</feature>
<reference evidence="2 3" key="1">
    <citation type="journal article" date="2019" name="Front. Microbiol.">
        <title>Genomic Features for Desiccation Tolerance and Sugar Biosynthesis in the Extremophile Gloeocapsopsis sp. UTEX B3054.</title>
        <authorList>
            <person name="Urrejola C."/>
            <person name="Alcorta J."/>
            <person name="Salas L."/>
            <person name="Vasquez M."/>
            <person name="Polz M.F."/>
            <person name="Vicuna R."/>
            <person name="Diez B."/>
        </authorList>
    </citation>
    <scope>NUCLEOTIDE SEQUENCE [LARGE SCALE GENOMIC DNA]</scope>
    <source>
        <strain evidence="2 3">1H9</strain>
    </source>
</reference>
<accession>A0A6N8G069</accession>
<evidence type="ECO:0000313" key="3">
    <source>
        <dbReference type="Proteomes" id="UP000441797"/>
    </source>
</evidence>
<protein>
    <recommendedName>
        <fullName evidence="1">DUF6875 domain-containing protein</fullName>
    </recommendedName>
</protein>
<sequence length="113" mass="13238">MLIFPDISTETAFKLIDGAQRHLKPFFVEAGLMLGEFHKQNNSPGLRNPNFRPLRSPIPMLGIRFMVESDLSFLNDLNSEPSLRTKYFEAYLSCLHNVLKDEKKFSWLRKHWL</sequence>
<evidence type="ECO:0000259" key="1">
    <source>
        <dbReference type="Pfam" id="PF21780"/>
    </source>
</evidence>
<dbReference type="EMBL" id="NAPY01000036">
    <property type="protein sequence ID" value="MUL38292.1"/>
    <property type="molecule type" value="Genomic_DNA"/>
</dbReference>
<comment type="caution">
    <text evidence="2">The sequence shown here is derived from an EMBL/GenBank/DDBJ whole genome shotgun (WGS) entry which is preliminary data.</text>
</comment>
<keyword evidence="3" id="KW-1185">Reference proteome</keyword>
<dbReference type="AlphaFoldDB" id="A0A6N8G069"/>
<evidence type="ECO:0000313" key="2">
    <source>
        <dbReference type="EMBL" id="MUL38292.1"/>
    </source>
</evidence>
<dbReference type="InterPro" id="IPR049240">
    <property type="entry name" value="DUF6875"/>
</dbReference>
<name>A0A6N8G069_9CHRO</name>
<dbReference type="OrthoDB" id="8420726at2"/>
<dbReference type="Proteomes" id="UP000441797">
    <property type="component" value="Unassembled WGS sequence"/>
</dbReference>
<gene>
    <name evidence="2" type="ORF">BWI75_18660</name>
</gene>
<proteinExistence type="predicted"/>